<dbReference type="RefSeq" id="WP_207180230.1">
    <property type="nucleotide sequence ID" value="NZ_AP024145.1"/>
</dbReference>
<gene>
    <name evidence="2" type="ORF">mvi_56060</name>
</gene>
<evidence type="ECO:0000256" key="1">
    <source>
        <dbReference type="SAM" id="MobiDB-lite"/>
    </source>
</evidence>
<evidence type="ECO:0000313" key="3">
    <source>
        <dbReference type="Proteomes" id="UP000663508"/>
    </source>
</evidence>
<proteinExistence type="predicted"/>
<feature type="compositionally biased region" description="Polar residues" evidence="1">
    <location>
        <begin position="122"/>
        <end position="136"/>
    </location>
</feature>
<feature type="compositionally biased region" description="Basic and acidic residues" evidence="1">
    <location>
        <begin position="47"/>
        <end position="56"/>
    </location>
</feature>
<dbReference type="EMBL" id="AP024145">
    <property type="protein sequence ID" value="BCM87145.1"/>
    <property type="molecule type" value="Genomic_DNA"/>
</dbReference>
<feature type="compositionally biased region" description="Basic residues" evidence="1">
    <location>
        <begin position="147"/>
        <end position="166"/>
    </location>
</feature>
<organism evidence="2 3">
    <name type="scientific">Methylobacterium indicum</name>
    <dbReference type="NCBI Taxonomy" id="1775910"/>
    <lineage>
        <taxon>Bacteria</taxon>
        <taxon>Pseudomonadati</taxon>
        <taxon>Pseudomonadota</taxon>
        <taxon>Alphaproteobacteria</taxon>
        <taxon>Hyphomicrobiales</taxon>
        <taxon>Methylobacteriaceae</taxon>
        <taxon>Methylobacterium</taxon>
    </lineage>
</organism>
<dbReference type="Proteomes" id="UP000663508">
    <property type="component" value="Chromosome"/>
</dbReference>
<reference evidence="2" key="1">
    <citation type="submission" date="2020-11" db="EMBL/GenBank/DDBJ databases">
        <title>Complete genome sequence of a novel pathogenic Methylobacterium strain isolated from rice in Vietnam.</title>
        <authorList>
            <person name="Lai K."/>
            <person name="Okazaki S."/>
            <person name="Higashi K."/>
            <person name="Mori H."/>
            <person name="Toyoda A."/>
            <person name="Kurokawa K."/>
        </authorList>
    </citation>
    <scope>NUCLEOTIDE SEQUENCE</scope>
    <source>
        <strain evidence="2">VL1</strain>
    </source>
</reference>
<feature type="region of interest" description="Disordered" evidence="1">
    <location>
        <begin position="42"/>
        <end position="84"/>
    </location>
</feature>
<sequence>MQDGLGAFTVALRRSVRSRDLRTKHASAQVRVIKRRHAAVPASGLTRPDEPARREPVGTGHARAGNAAVGSSLSGGKHHEPVRKTEPMTVSRLTVTASAGILGAVLMSIPASAAPLPAPSAGQTGTSATIDGNSLVTPVRNMGNGKHPSRPRGQKRRGMTSGGSRH</sequence>
<name>A0A8H8WYS9_9HYPH</name>
<dbReference type="KEGG" id="mind:mvi_56060"/>
<protein>
    <submittedName>
        <fullName evidence="2">Uncharacterized protein</fullName>
    </submittedName>
</protein>
<feature type="region of interest" description="Disordered" evidence="1">
    <location>
        <begin position="115"/>
        <end position="166"/>
    </location>
</feature>
<accession>A0A8H8WYS9</accession>
<dbReference type="AlphaFoldDB" id="A0A8H8WYS9"/>
<evidence type="ECO:0000313" key="2">
    <source>
        <dbReference type="EMBL" id="BCM87145.1"/>
    </source>
</evidence>